<evidence type="ECO:0000256" key="3">
    <source>
        <dbReference type="ARBA" id="ARBA00022729"/>
    </source>
</evidence>
<evidence type="ECO:0000256" key="1">
    <source>
        <dbReference type="ARBA" id="ARBA00004442"/>
    </source>
</evidence>
<sequence>MKKYILFLLAAGMMSSCYDLDQYPHDKLSSVTFWKTEDHAHQGMVAMYATLRNENGFGAYYDNDALGEIGCDYNNWLMPSIIKGTYTDRTGTVQSRWQTCYDGVFRANLLLQNIDNVDMSDEKKNVYKGEAKFIRALYYFYLLDYFGGVPLYDETTVVSSEFMEMKKSRSTVEETRQFILDDLDAAVEALPVKWESSEYGRATRGAAVALRGKVKLFAEDYAGAKTDFEEIVKDPENRGYGYQLHESYPELFTLAADQCSEMIFTIQAINGTNQDYGMPYALRMGTRASFAGGWNNFMPTDILADMYENRDGSKFNWNDYFPGFNESREVQNKTFQAVLTDDNTAVATYPADKDKIRKAYEDRDPRLEQTLITPYSFYYGCNGRTPKMMEYVLASGVNEANGFIRDNLGHFNYYWRKFVPEGDMEGTLLDRSHSPVDFPLIRYADVLLMLAECYNELDRQDDAVALINQVRQRPSTDMPALNSGPAWLEAHSKEEVFERIVQERAVELACEGHRFSDLRRWGLAMEKLNFEYDDIRGNLRYVRVFKERDYLWPIPAVEFERNTNLGYQNPGW</sequence>
<evidence type="ECO:0000313" key="8">
    <source>
        <dbReference type="EMBL" id="MBM6857852.1"/>
    </source>
</evidence>
<evidence type="ECO:0000256" key="5">
    <source>
        <dbReference type="ARBA" id="ARBA00023237"/>
    </source>
</evidence>
<comment type="similarity">
    <text evidence="2">Belongs to the SusD family.</text>
</comment>
<feature type="domain" description="SusD-like N-terminal" evidence="7">
    <location>
        <begin position="37"/>
        <end position="215"/>
    </location>
</feature>
<evidence type="ECO:0000259" key="7">
    <source>
        <dbReference type="Pfam" id="PF14322"/>
    </source>
</evidence>
<comment type="caution">
    <text evidence="8">The sequence shown here is derived from an EMBL/GenBank/DDBJ whole genome shotgun (WGS) entry which is preliminary data.</text>
</comment>
<keyword evidence="4" id="KW-0472">Membrane</keyword>
<evidence type="ECO:0000256" key="4">
    <source>
        <dbReference type="ARBA" id="ARBA00023136"/>
    </source>
</evidence>
<accession>A0AA41DBL6</accession>
<dbReference type="AlphaFoldDB" id="A0AA41DBL6"/>
<dbReference type="InterPro" id="IPR033985">
    <property type="entry name" value="SusD-like_N"/>
</dbReference>
<feature type="domain" description="RagB/SusD" evidence="6">
    <location>
        <begin position="261"/>
        <end position="572"/>
    </location>
</feature>
<dbReference type="CDD" id="cd08977">
    <property type="entry name" value="SusD"/>
    <property type="match status" value="1"/>
</dbReference>
<dbReference type="GO" id="GO:0009279">
    <property type="term" value="C:cell outer membrane"/>
    <property type="evidence" value="ECO:0007669"/>
    <property type="project" value="UniProtKB-SubCell"/>
</dbReference>
<keyword evidence="3" id="KW-0732">Signal</keyword>
<keyword evidence="5" id="KW-0998">Cell outer membrane</keyword>
<dbReference type="EMBL" id="JACJMO010000013">
    <property type="protein sequence ID" value="MBM6857852.1"/>
    <property type="molecule type" value="Genomic_DNA"/>
</dbReference>
<dbReference type="RefSeq" id="WP_021847808.1">
    <property type="nucleotide sequence ID" value="NZ_JAAZTS010000013.1"/>
</dbReference>
<protein>
    <submittedName>
        <fullName evidence="8">RagB/SusD family nutrient uptake outer membrane protein</fullName>
    </submittedName>
</protein>
<evidence type="ECO:0000313" key="9">
    <source>
        <dbReference type="Proteomes" id="UP000698924"/>
    </source>
</evidence>
<dbReference type="InterPro" id="IPR012944">
    <property type="entry name" value="SusD_RagB_dom"/>
</dbReference>
<keyword evidence="9" id="KW-1185">Reference proteome</keyword>
<gene>
    <name evidence="8" type="ORF">H6D15_09620</name>
</gene>
<dbReference type="Pfam" id="PF14322">
    <property type="entry name" value="SusD-like_3"/>
    <property type="match status" value="1"/>
</dbReference>
<proteinExistence type="inferred from homology"/>
<dbReference type="Pfam" id="PF07980">
    <property type="entry name" value="SusD_RagB"/>
    <property type="match status" value="1"/>
</dbReference>
<name>A0AA41DBL6_9BACT</name>
<dbReference type="Proteomes" id="UP000698924">
    <property type="component" value="Unassembled WGS sequence"/>
</dbReference>
<dbReference type="PROSITE" id="PS51257">
    <property type="entry name" value="PROKAR_LIPOPROTEIN"/>
    <property type="match status" value="1"/>
</dbReference>
<evidence type="ECO:0000259" key="6">
    <source>
        <dbReference type="Pfam" id="PF07980"/>
    </source>
</evidence>
<evidence type="ECO:0000256" key="2">
    <source>
        <dbReference type="ARBA" id="ARBA00006275"/>
    </source>
</evidence>
<dbReference type="SUPFAM" id="SSF48452">
    <property type="entry name" value="TPR-like"/>
    <property type="match status" value="1"/>
</dbReference>
<dbReference type="InterPro" id="IPR011990">
    <property type="entry name" value="TPR-like_helical_dom_sf"/>
</dbReference>
<reference evidence="8 9" key="1">
    <citation type="journal article" date="2021" name="Sci. Rep.">
        <title>The distribution of antibiotic resistance genes in chicken gut microbiota commensals.</title>
        <authorList>
            <person name="Juricova H."/>
            <person name="Matiasovicova J."/>
            <person name="Kubasova T."/>
            <person name="Cejkova D."/>
            <person name="Rychlik I."/>
        </authorList>
    </citation>
    <scope>NUCLEOTIDE SEQUENCE [LARGE SCALE GENOMIC DNA]</scope>
    <source>
        <strain evidence="8 9">An421</strain>
    </source>
</reference>
<dbReference type="Gene3D" id="1.25.40.390">
    <property type="match status" value="1"/>
</dbReference>
<organism evidence="8 9">
    <name type="scientific">Caecibacteroides pullorum</name>
    <dbReference type="NCBI Taxonomy" id="2725562"/>
    <lineage>
        <taxon>Bacteria</taxon>
        <taxon>Pseudomonadati</taxon>
        <taxon>Bacteroidota</taxon>
        <taxon>Bacteroidia</taxon>
        <taxon>Bacteroidales</taxon>
        <taxon>Bacteroidaceae</taxon>
        <taxon>Caecibacteroides</taxon>
    </lineage>
</organism>
<comment type="subcellular location">
    <subcellularLocation>
        <location evidence="1">Cell outer membrane</location>
    </subcellularLocation>
</comment>